<reference evidence="1 2" key="1">
    <citation type="journal article" date="2022" name="Hortic Res">
        <title>A haplotype resolved chromosomal level avocado genome allows analysis of novel avocado genes.</title>
        <authorList>
            <person name="Nath O."/>
            <person name="Fletcher S.J."/>
            <person name="Hayward A."/>
            <person name="Shaw L.M."/>
            <person name="Masouleh A.K."/>
            <person name="Furtado A."/>
            <person name="Henry R.J."/>
            <person name="Mitter N."/>
        </authorList>
    </citation>
    <scope>NUCLEOTIDE SEQUENCE [LARGE SCALE GENOMIC DNA]</scope>
    <source>
        <strain evidence="2">cv. Hass</strain>
    </source>
</reference>
<accession>A0ACC2LG39</accession>
<dbReference type="EMBL" id="CM056816">
    <property type="protein sequence ID" value="KAJ8632379.1"/>
    <property type="molecule type" value="Genomic_DNA"/>
</dbReference>
<name>A0ACC2LG39_PERAE</name>
<dbReference type="Proteomes" id="UP001234297">
    <property type="component" value="Chromosome 8"/>
</dbReference>
<comment type="caution">
    <text evidence="1">The sequence shown here is derived from an EMBL/GenBank/DDBJ whole genome shotgun (WGS) entry which is preliminary data.</text>
</comment>
<organism evidence="1 2">
    <name type="scientific">Persea americana</name>
    <name type="common">Avocado</name>
    <dbReference type="NCBI Taxonomy" id="3435"/>
    <lineage>
        <taxon>Eukaryota</taxon>
        <taxon>Viridiplantae</taxon>
        <taxon>Streptophyta</taxon>
        <taxon>Embryophyta</taxon>
        <taxon>Tracheophyta</taxon>
        <taxon>Spermatophyta</taxon>
        <taxon>Magnoliopsida</taxon>
        <taxon>Magnoliidae</taxon>
        <taxon>Laurales</taxon>
        <taxon>Lauraceae</taxon>
        <taxon>Persea</taxon>
    </lineage>
</organism>
<gene>
    <name evidence="1" type="ORF">MRB53_025715</name>
</gene>
<evidence type="ECO:0000313" key="1">
    <source>
        <dbReference type="EMBL" id="KAJ8632379.1"/>
    </source>
</evidence>
<sequence length="221" mass="24430">MEDRSRRSSSSSSSASAIRFLGILKQPSPDSNPFELDEADVIWSTTASDLSDSPTASDPISSARYRPENLGLSAAFSDDHRSLLQRKPSINPSLSAASAARTIPPVPFPRSGSGSDDFSQPFSGKFLQSPPMDVPVWPRGSPGVRSSRLRVFEDVEDEEAEEEMLPPHEIVARSQTTTTLSVVQGKGRTLKGRDLRRVRNAVWQKTDFQFSFEFQLDEKRT</sequence>
<protein>
    <submittedName>
        <fullName evidence="1">Uncharacterized protein</fullName>
    </submittedName>
</protein>
<keyword evidence="2" id="KW-1185">Reference proteome</keyword>
<proteinExistence type="predicted"/>
<evidence type="ECO:0000313" key="2">
    <source>
        <dbReference type="Proteomes" id="UP001234297"/>
    </source>
</evidence>